<organism evidence="6 7">
    <name type="scientific">Mytilus coruscus</name>
    <name type="common">Sea mussel</name>
    <dbReference type="NCBI Taxonomy" id="42192"/>
    <lineage>
        <taxon>Eukaryota</taxon>
        <taxon>Metazoa</taxon>
        <taxon>Spiralia</taxon>
        <taxon>Lophotrochozoa</taxon>
        <taxon>Mollusca</taxon>
        <taxon>Bivalvia</taxon>
        <taxon>Autobranchia</taxon>
        <taxon>Pteriomorphia</taxon>
        <taxon>Mytilida</taxon>
        <taxon>Mytiloidea</taxon>
        <taxon>Mytilidae</taxon>
        <taxon>Mytilinae</taxon>
        <taxon>Mytilus</taxon>
    </lineage>
</organism>
<keyword evidence="3" id="KW-0812">Transmembrane</keyword>
<dbReference type="InterPro" id="IPR050316">
    <property type="entry name" value="Tyrosinase/Hemocyanin"/>
</dbReference>
<dbReference type="Pfam" id="PF00264">
    <property type="entry name" value="Tyrosinase"/>
    <property type="match status" value="1"/>
</dbReference>
<dbReference type="PROSITE" id="PS00497">
    <property type="entry name" value="TYROSINASE_1"/>
    <property type="match status" value="1"/>
</dbReference>
<evidence type="ECO:0000259" key="4">
    <source>
        <dbReference type="PROSITE" id="PS00497"/>
    </source>
</evidence>
<evidence type="ECO:0000256" key="3">
    <source>
        <dbReference type="SAM" id="Phobius"/>
    </source>
</evidence>
<reference evidence="6 7" key="1">
    <citation type="submission" date="2020-06" db="EMBL/GenBank/DDBJ databases">
        <authorList>
            <person name="Li R."/>
            <person name="Bekaert M."/>
        </authorList>
    </citation>
    <scope>NUCLEOTIDE SEQUENCE [LARGE SCALE GENOMIC DNA]</scope>
    <source>
        <strain evidence="7">wild</strain>
    </source>
</reference>
<name>A0A6J8CIH9_MYTCO</name>
<dbReference type="GO" id="GO:0046872">
    <property type="term" value="F:metal ion binding"/>
    <property type="evidence" value="ECO:0007669"/>
    <property type="project" value="UniProtKB-KW"/>
</dbReference>
<feature type="domain" description="Tyrosinase copper-binding" evidence="4">
    <location>
        <begin position="172"/>
        <end position="189"/>
    </location>
</feature>
<keyword evidence="2" id="KW-0186">Copper</keyword>
<dbReference type="PROSITE" id="PS00498">
    <property type="entry name" value="TYROSINASE_2"/>
    <property type="match status" value="1"/>
</dbReference>
<dbReference type="Gene3D" id="1.10.1280.10">
    <property type="entry name" value="Di-copper center containing domain from catechol oxidase"/>
    <property type="match status" value="1"/>
</dbReference>
<evidence type="ECO:0000313" key="7">
    <source>
        <dbReference type="Proteomes" id="UP000507470"/>
    </source>
</evidence>
<dbReference type="Proteomes" id="UP000507470">
    <property type="component" value="Unassembled WGS sequence"/>
</dbReference>
<proteinExistence type="predicted"/>
<gene>
    <name evidence="6" type="ORF">MCOR_29772</name>
</gene>
<dbReference type="InterPro" id="IPR008922">
    <property type="entry name" value="Di-copper_centre_dom_sf"/>
</dbReference>
<feature type="domain" description="Tyrosinase copper-binding" evidence="5">
    <location>
        <begin position="306"/>
        <end position="317"/>
    </location>
</feature>
<evidence type="ECO:0000256" key="2">
    <source>
        <dbReference type="ARBA" id="ARBA00023008"/>
    </source>
</evidence>
<dbReference type="SUPFAM" id="SSF48056">
    <property type="entry name" value="Di-copper centre-containing domain"/>
    <property type="match status" value="1"/>
</dbReference>
<evidence type="ECO:0000259" key="5">
    <source>
        <dbReference type="PROSITE" id="PS00498"/>
    </source>
</evidence>
<accession>A0A6J8CIH9</accession>
<dbReference type="PANTHER" id="PTHR11474">
    <property type="entry name" value="TYROSINASE FAMILY MEMBER"/>
    <property type="match status" value="1"/>
</dbReference>
<dbReference type="GO" id="GO:0016491">
    <property type="term" value="F:oxidoreductase activity"/>
    <property type="evidence" value="ECO:0007669"/>
    <property type="project" value="InterPro"/>
</dbReference>
<keyword evidence="3" id="KW-1133">Transmembrane helix</keyword>
<protein>
    <recommendedName>
        <fullName evidence="4 5">Tyrosinase copper-binding domain-containing protein</fullName>
    </recommendedName>
</protein>
<dbReference type="PANTHER" id="PTHR11474:SF126">
    <property type="entry name" value="TYROSINASE-LIKE PROTEIN TYR-1-RELATED"/>
    <property type="match status" value="1"/>
</dbReference>
<evidence type="ECO:0000256" key="1">
    <source>
        <dbReference type="ARBA" id="ARBA00022723"/>
    </source>
</evidence>
<evidence type="ECO:0000313" key="6">
    <source>
        <dbReference type="EMBL" id="CAC5395062.1"/>
    </source>
</evidence>
<keyword evidence="3" id="KW-0472">Membrane</keyword>
<feature type="transmembrane region" description="Helical" evidence="3">
    <location>
        <begin position="6"/>
        <end position="30"/>
    </location>
</feature>
<dbReference type="OrthoDB" id="6132182at2759"/>
<dbReference type="AlphaFoldDB" id="A0A6J8CIH9"/>
<dbReference type="PRINTS" id="PR00092">
    <property type="entry name" value="TYROSINASE"/>
</dbReference>
<dbReference type="InterPro" id="IPR002227">
    <property type="entry name" value="Tyrosinase_Cu-bd"/>
</dbReference>
<sequence length="474" mass="54547">MGPEKLFTGIIVSNKLFVFISLQLFIVSIFGKHMPTSIQDCSDFYGLGGKDSSIALKDLQNDCEERLLKMKPTHHMTSNFTTEEKLYITSLFRQLTAETWAYTENKQHSNRYKRHGKYPVRYRREVRSTPHRHWERYVAGVRRLKFDMRGGAGRSRYDTIADIHGLAMIQAHSGPNFLPWHRLYLLIYETALGVPIPYWDSSIDQEMEDPTKSILWTSKYFGNGFGVIETGPFAGFQTPGGALIRNIGSDGILYDKRLIPRIWSKTRLREISDPTSAPDDGLEEQHNGIHIWVDGTMDSLPLAPHDPIFWLHHCFVDYIWEVFRRLQMSRGINPAFDFVPTNRTGHGPDEEAFGIEGYINRDGYLNSIARLVQYDPTPRCPYCGFSTDMYCDGNIGYCVSRQQPTGTYQGNPALAGKVARENGLGEGKFGPVFKRFRWDKRVRLDSVTQPKRKKIIVWVKKIKHKRDTFHIVEP</sequence>
<dbReference type="EMBL" id="CACVKT020005428">
    <property type="protein sequence ID" value="CAC5395062.1"/>
    <property type="molecule type" value="Genomic_DNA"/>
</dbReference>
<keyword evidence="1" id="KW-0479">Metal-binding</keyword>
<keyword evidence="7" id="KW-1185">Reference proteome</keyword>